<dbReference type="InterPro" id="IPR009926">
    <property type="entry name" value="T3SS_YcgR_PilZN"/>
</dbReference>
<sequence>MTAKNRLRAHLPDGIEIGQRFLLRFDDPRVEMVSYQGRLQDLSKSGLLCFDAPDDIRPPRGTPVAVRSLYRGSGGSSCSFSSEIRGRGRLRGRLPVLLVERPDHLEGDQARRGAHRVSVCLRGDINWREAPRCPLQRANAVITNLSGGGALVYTRQQPDAGFLDVTLEVPTQFIEETARRSLPRMGQTARRVSLVSNPFIDACERTGERFHGIRSSIVSCRTHS</sequence>
<evidence type="ECO:0000313" key="2">
    <source>
        <dbReference type="EMBL" id="SVD41912.1"/>
    </source>
</evidence>
<feature type="non-terminal residue" evidence="2">
    <location>
        <position position="224"/>
    </location>
</feature>
<accession>A0A382V5Y8</accession>
<dbReference type="Pfam" id="PF12945">
    <property type="entry name" value="PilZNR"/>
    <property type="match status" value="1"/>
</dbReference>
<gene>
    <name evidence="2" type="ORF">METZ01_LOCUS394766</name>
</gene>
<evidence type="ECO:0000259" key="1">
    <source>
        <dbReference type="Pfam" id="PF12945"/>
    </source>
</evidence>
<protein>
    <recommendedName>
        <fullName evidence="1">Type III secretion system flagellar brake protein YcgR PilZN domain-containing protein</fullName>
    </recommendedName>
</protein>
<feature type="domain" description="Type III secretion system flagellar brake protein YcgR PilZN" evidence="1">
    <location>
        <begin position="16"/>
        <end position="102"/>
    </location>
</feature>
<dbReference type="AlphaFoldDB" id="A0A382V5Y8"/>
<organism evidence="2">
    <name type="scientific">marine metagenome</name>
    <dbReference type="NCBI Taxonomy" id="408172"/>
    <lineage>
        <taxon>unclassified sequences</taxon>
        <taxon>metagenomes</taxon>
        <taxon>ecological metagenomes</taxon>
    </lineage>
</organism>
<reference evidence="2" key="1">
    <citation type="submission" date="2018-05" db="EMBL/GenBank/DDBJ databases">
        <authorList>
            <person name="Lanie J.A."/>
            <person name="Ng W.-L."/>
            <person name="Kazmierczak K.M."/>
            <person name="Andrzejewski T.M."/>
            <person name="Davidsen T.M."/>
            <person name="Wayne K.J."/>
            <person name="Tettelin H."/>
            <person name="Glass J.I."/>
            <person name="Rusch D."/>
            <person name="Podicherti R."/>
            <person name="Tsui H.-C.T."/>
            <person name="Winkler M.E."/>
        </authorList>
    </citation>
    <scope>NUCLEOTIDE SEQUENCE</scope>
</reference>
<proteinExistence type="predicted"/>
<dbReference type="EMBL" id="UINC01149435">
    <property type="protein sequence ID" value="SVD41912.1"/>
    <property type="molecule type" value="Genomic_DNA"/>
</dbReference>
<name>A0A382V5Y8_9ZZZZ</name>